<evidence type="ECO:0000256" key="2">
    <source>
        <dbReference type="SAM" id="SignalP"/>
    </source>
</evidence>
<dbReference type="Proteomes" id="UP000317369">
    <property type="component" value="Chromosome"/>
</dbReference>
<proteinExistence type="predicted"/>
<gene>
    <name evidence="3" type="ORF">KS4_28420</name>
</gene>
<evidence type="ECO:0000313" key="3">
    <source>
        <dbReference type="EMBL" id="QDU34767.1"/>
    </source>
</evidence>
<dbReference type="RefSeq" id="WP_145079074.1">
    <property type="nucleotide sequence ID" value="NZ_CP036425.1"/>
</dbReference>
<feature type="chain" id="PRO_5021982208" evidence="2">
    <location>
        <begin position="24"/>
        <end position="75"/>
    </location>
</feature>
<keyword evidence="2" id="KW-0732">Signal</keyword>
<protein>
    <submittedName>
        <fullName evidence="3">Uncharacterized protein</fullName>
    </submittedName>
</protein>
<dbReference type="EMBL" id="CP036425">
    <property type="protein sequence ID" value="QDU34767.1"/>
    <property type="molecule type" value="Genomic_DNA"/>
</dbReference>
<sequence precursor="true">MKTKLSLVLALGALTLGGTNLFAETVAPSKTAPRVEKKEVKDADGAKNQEGATDKEKAPADKKEQKDSKKQTPKK</sequence>
<accession>A0A517YX36</accession>
<keyword evidence="4" id="KW-1185">Reference proteome</keyword>
<feature type="region of interest" description="Disordered" evidence="1">
    <location>
        <begin position="29"/>
        <end position="75"/>
    </location>
</feature>
<dbReference type="KEGG" id="pcor:KS4_28420"/>
<reference evidence="3 4" key="1">
    <citation type="submission" date="2019-02" db="EMBL/GenBank/DDBJ databases">
        <title>Deep-cultivation of Planctomycetes and their phenomic and genomic characterization uncovers novel biology.</title>
        <authorList>
            <person name="Wiegand S."/>
            <person name="Jogler M."/>
            <person name="Boedeker C."/>
            <person name="Pinto D."/>
            <person name="Vollmers J."/>
            <person name="Rivas-Marin E."/>
            <person name="Kohn T."/>
            <person name="Peeters S.H."/>
            <person name="Heuer A."/>
            <person name="Rast P."/>
            <person name="Oberbeckmann S."/>
            <person name="Bunk B."/>
            <person name="Jeske O."/>
            <person name="Meyerdierks A."/>
            <person name="Storesund J.E."/>
            <person name="Kallscheuer N."/>
            <person name="Luecker S."/>
            <person name="Lage O.M."/>
            <person name="Pohl T."/>
            <person name="Merkel B.J."/>
            <person name="Hornburger P."/>
            <person name="Mueller R.-W."/>
            <person name="Bruemmer F."/>
            <person name="Labrenz M."/>
            <person name="Spormann A.M."/>
            <person name="Op den Camp H."/>
            <person name="Overmann J."/>
            <person name="Amann R."/>
            <person name="Jetten M.S.M."/>
            <person name="Mascher T."/>
            <person name="Medema M.H."/>
            <person name="Devos D.P."/>
            <person name="Kaster A.-K."/>
            <person name="Ovreas L."/>
            <person name="Rohde M."/>
            <person name="Galperin M.Y."/>
            <person name="Jogler C."/>
        </authorList>
    </citation>
    <scope>NUCLEOTIDE SEQUENCE [LARGE SCALE GENOMIC DNA]</scope>
    <source>
        <strain evidence="3 4">KS4</strain>
    </source>
</reference>
<feature type="signal peptide" evidence="2">
    <location>
        <begin position="1"/>
        <end position="23"/>
    </location>
</feature>
<evidence type="ECO:0000256" key="1">
    <source>
        <dbReference type="SAM" id="MobiDB-lite"/>
    </source>
</evidence>
<feature type="compositionally biased region" description="Basic and acidic residues" evidence="1">
    <location>
        <begin position="33"/>
        <end position="75"/>
    </location>
</feature>
<organism evidence="3 4">
    <name type="scientific">Poriferisphaera corsica</name>
    <dbReference type="NCBI Taxonomy" id="2528020"/>
    <lineage>
        <taxon>Bacteria</taxon>
        <taxon>Pseudomonadati</taxon>
        <taxon>Planctomycetota</taxon>
        <taxon>Phycisphaerae</taxon>
        <taxon>Phycisphaerales</taxon>
        <taxon>Phycisphaeraceae</taxon>
        <taxon>Poriferisphaera</taxon>
    </lineage>
</organism>
<dbReference type="AlphaFoldDB" id="A0A517YX36"/>
<evidence type="ECO:0000313" key="4">
    <source>
        <dbReference type="Proteomes" id="UP000317369"/>
    </source>
</evidence>
<name>A0A517YX36_9BACT</name>